<keyword evidence="2" id="KW-1185">Reference proteome</keyword>
<reference evidence="1" key="2">
    <citation type="submission" date="2022-05" db="EMBL/GenBank/DDBJ databases">
        <authorList>
            <person name="Proctor A.L."/>
            <person name="Phillips G.J."/>
            <person name="Wannemuehler M.J."/>
        </authorList>
    </citation>
    <scope>NUCLEOTIDE SEQUENCE</scope>
    <source>
        <strain evidence="1">ASF457</strain>
    </source>
</reference>
<gene>
    <name evidence="1" type="ORF">N508_001999</name>
</gene>
<dbReference type="AlphaFoldDB" id="V2QDA1"/>
<dbReference type="KEGG" id="msch:N508_001999"/>
<protein>
    <submittedName>
        <fullName evidence="1">Uncharacterized protein</fullName>
    </submittedName>
</protein>
<organism evidence="1 2">
    <name type="scientific">Mucispirillum schaedleri ASF457</name>
    <dbReference type="NCBI Taxonomy" id="1379858"/>
    <lineage>
        <taxon>Bacteria</taxon>
        <taxon>Pseudomonadati</taxon>
        <taxon>Deferribacterota</taxon>
        <taxon>Deferribacteres</taxon>
        <taxon>Deferribacterales</taxon>
        <taxon>Mucispirillaceae</taxon>
        <taxon>Mucispirillum</taxon>
    </lineage>
</organism>
<dbReference type="Proteomes" id="UP000017429">
    <property type="component" value="Chromosome"/>
</dbReference>
<evidence type="ECO:0000313" key="1">
    <source>
        <dbReference type="EMBL" id="USF24905.1"/>
    </source>
</evidence>
<evidence type="ECO:0000313" key="2">
    <source>
        <dbReference type="Proteomes" id="UP000017429"/>
    </source>
</evidence>
<dbReference type="EMBL" id="CP097562">
    <property type="protein sequence ID" value="USF24905.1"/>
    <property type="molecule type" value="Genomic_DNA"/>
</dbReference>
<name>V2QDA1_9BACT</name>
<proteinExistence type="predicted"/>
<dbReference type="RefSeq" id="WP_023276545.1">
    <property type="nucleotide sequence ID" value="NZ_CP097562.1"/>
</dbReference>
<sequence length="168" mass="19176">MIIELRNEETGNVKKISHGINWFLLITAPIFGITLFKNKLNRSGFIMLITSALFVLGIICFSVFSSSYASLYPYAGEQVQPSASFVMQIYYLLDIDYEDVLEFFLVSSACLILFISCFSCFTAYNANKWIAENYRYAGYKVIAPNTLVRSLLKKDWGLTDDDFIEESK</sequence>
<reference evidence="1" key="1">
    <citation type="journal article" date="2014" name="Genome Announc.">
        <title>Draft genome sequences of the altered schaedler flora, a defined bacterial community from gnotobiotic mice.</title>
        <authorList>
            <person name="Wannemuehler M.J."/>
            <person name="Overstreet A.M."/>
            <person name="Ward D.V."/>
            <person name="Phillips G.J."/>
        </authorList>
    </citation>
    <scope>NUCLEOTIDE SEQUENCE</scope>
    <source>
        <strain evidence="1">ASF457</strain>
    </source>
</reference>
<accession>V2QDA1</accession>
<reference evidence="1" key="3">
    <citation type="submission" date="2022-06" db="EMBL/GenBank/DDBJ databases">
        <title>Resources to Facilitate Use of the Altered Schaedler Flora (ASF) Mouse Model to Study Microbiome Function.</title>
        <authorList>
            <person name="Proctor A."/>
            <person name="Parvinroo S."/>
            <person name="Richie T."/>
            <person name="Jia X."/>
            <person name="Lee S.T.M."/>
            <person name="Karp P.D."/>
            <person name="Paley S."/>
            <person name="Kostic A.D."/>
            <person name="Pierre J.F."/>
            <person name="Wannemuehler M.J."/>
            <person name="Phillips G.J."/>
        </authorList>
    </citation>
    <scope>NUCLEOTIDE SEQUENCE</scope>
    <source>
        <strain evidence="1">ASF457</strain>
    </source>
</reference>